<organism evidence="2">
    <name type="scientific">Cupriavidus necator</name>
    <name type="common">Alcaligenes eutrophus</name>
    <name type="synonym">Ralstonia eutropha</name>
    <dbReference type="NCBI Taxonomy" id="106590"/>
    <lineage>
        <taxon>Bacteria</taxon>
        <taxon>Pseudomonadati</taxon>
        <taxon>Pseudomonadota</taxon>
        <taxon>Betaproteobacteria</taxon>
        <taxon>Burkholderiales</taxon>
        <taxon>Burkholderiaceae</taxon>
        <taxon>Cupriavidus</taxon>
    </lineage>
</organism>
<feature type="transmembrane region" description="Helical" evidence="1">
    <location>
        <begin position="124"/>
        <end position="143"/>
    </location>
</feature>
<gene>
    <name evidence="2" type="ORF">CNECB9_4140027</name>
</gene>
<name>A0A1K0JS77_CUPNE</name>
<reference evidence="2" key="1">
    <citation type="submission" date="2016-09" db="EMBL/GenBank/DDBJ databases">
        <authorList>
            <person name="Capua I."/>
            <person name="De Benedictis P."/>
            <person name="Joannis T."/>
            <person name="Lombin L.H."/>
            <person name="Cattoli G."/>
        </authorList>
    </citation>
    <scope>NUCLEOTIDE SEQUENCE</scope>
    <source>
        <strain evidence="2">B9</strain>
    </source>
</reference>
<keyword evidence="1" id="KW-0472">Membrane</keyword>
<feature type="transmembrane region" description="Helical" evidence="1">
    <location>
        <begin position="82"/>
        <end position="103"/>
    </location>
</feature>
<sequence length="149" mass="16220">MDKSTTYKAFDHDGMYMTVSPAGTVTFRHDYRLNGRRETLTIGRSAIIWAVALYASVIGLSWKGKGLLFFSALLPQFIHAEGAIAAQYVTLALVTAGIDIALMSVYAVGGHHAMRILSGRAMRWLNRGCAGMLAGLGVALSLYRRSDLH</sequence>
<dbReference type="EMBL" id="FMSH01000351">
    <property type="protein sequence ID" value="SCU82439.1"/>
    <property type="molecule type" value="Genomic_DNA"/>
</dbReference>
<proteinExistence type="predicted"/>
<keyword evidence="1" id="KW-0812">Transmembrane</keyword>
<dbReference type="InterPro" id="IPR038488">
    <property type="entry name" value="Integrase_DNA-bd_sf"/>
</dbReference>
<protein>
    <submittedName>
        <fullName evidence="2">Uncharacterized protein</fullName>
    </submittedName>
</protein>
<evidence type="ECO:0000313" key="2">
    <source>
        <dbReference type="EMBL" id="SCU82439.1"/>
    </source>
</evidence>
<dbReference type="Gene3D" id="3.30.160.390">
    <property type="entry name" value="Integrase, DNA-binding domain"/>
    <property type="match status" value="1"/>
</dbReference>
<evidence type="ECO:0000256" key="1">
    <source>
        <dbReference type="SAM" id="Phobius"/>
    </source>
</evidence>
<feature type="transmembrane region" description="Helical" evidence="1">
    <location>
        <begin position="42"/>
        <end position="62"/>
    </location>
</feature>
<keyword evidence="1" id="KW-1133">Transmembrane helix</keyword>
<accession>A0A1K0JS77</accession>
<dbReference type="AlphaFoldDB" id="A0A1K0JS77"/>